<organism evidence="2 3">
    <name type="scientific">Sulfoacidibacillus ferrooxidans</name>
    <dbReference type="NCBI Taxonomy" id="2005001"/>
    <lineage>
        <taxon>Bacteria</taxon>
        <taxon>Bacillati</taxon>
        <taxon>Bacillota</taxon>
        <taxon>Bacilli</taxon>
        <taxon>Bacillales</taxon>
        <taxon>Alicyclobacillaceae</taxon>
        <taxon>Sulfoacidibacillus</taxon>
    </lineage>
</organism>
<proteinExistence type="predicted"/>
<comment type="caution">
    <text evidence="2">The sequence shown here is derived from an EMBL/GenBank/DDBJ whole genome shotgun (WGS) entry which is preliminary data.</text>
</comment>
<keyword evidence="3" id="KW-1185">Reference proteome</keyword>
<dbReference type="EMBL" id="JALBUF010000005">
    <property type="protein sequence ID" value="MCI0183526.1"/>
    <property type="molecule type" value="Genomic_DNA"/>
</dbReference>
<sequence>MNAPLDEMPLFVRQGAILPEYPVQSAVQFDCVSSLQFVIYGDPQEAAQSYVLYEDDGISFDHESGLYNELEVTYEATVDDGASVTYRYLQQGYLPAYRSRVFCFTRIRAVEQIAVEGFTCVTVEQLTSMSKGYAIDMDAGEVLVKLPADVMKARFVWRRQRS</sequence>
<name>A0A9X1V882_9BACL</name>
<evidence type="ECO:0000313" key="2">
    <source>
        <dbReference type="EMBL" id="MCI0183526.1"/>
    </source>
</evidence>
<feature type="domain" description="DUF5110" evidence="1">
    <location>
        <begin position="35"/>
        <end position="100"/>
    </location>
</feature>
<dbReference type="Gene3D" id="2.60.40.4040">
    <property type="match status" value="1"/>
</dbReference>
<gene>
    <name evidence="2" type="ORF">MM817_01809</name>
</gene>
<dbReference type="Pfam" id="PF17137">
    <property type="entry name" value="DUF5110"/>
    <property type="match status" value="1"/>
</dbReference>
<reference evidence="2" key="1">
    <citation type="submission" date="2022-03" db="EMBL/GenBank/DDBJ databases">
        <title>Draft Genome Sequence of Firmicute Strain S0AB, a Heterotrophic Iron/Sulfur-Oxidizing Extreme Acidophile.</title>
        <authorList>
            <person name="Vergara E."/>
            <person name="Pakostova E."/>
            <person name="Johnson D.B."/>
            <person name="Holmes D.S."/>
        </authorList>
    </citation>
    <scope>NUCLEOTIDE SEQUENCE</scope>
    <source>
        <strain evidence="2">S0AB</strain>
    </source>
</reference>
<protein>
    <recommendedName>
        <fullName evidence="1">DUF5110 domain-containing protein</fullName>
    </recommendedName>
</protein>
<evidence type="ECO:0000259" key="1">
    <source>
        <dbReference type="Pfam" id="PF17137"/>
    </source>
</evidence>
<dbReference type="RefSeq" id="WP_241714258.1">
    <property type="nucleotide sequence ID" value="NZ_JALBUF010000005.1"/>
</dbReference>
<accession>A0A9X1V882</accession>
<dbReference type="AlphaFoldDB" id="A0A9X1V882"/>
<dbReference type="Proteomes" id="UP001139263">
    <property type="component" value="Unassembled WGS sequence"/>
</dbReference>
<dbReference type="InterPro" id="IPR033403">
    <property type="entry name" value="DUF5110"/>
</dbReference>
<evidence type="ECO:0000313" key="3">
    <source>
        <dbReference type="Proteomes" id="UP001139263"/>
    </source>
</evidence>